<dbReference type="GO" id="GO:0055085">
    <property type="term" value="P:transmembrane transport"/>
    <property type="evidence" value="ECO:0007669"/>
    <property type="project" value="InterPro"/>
</dbReference>
<evidence type="ECO:0000313" key="7">
    <source>
        <dbReference type="EMBL" id="SHG31524.1"/>
    </source>
</evidence>
<accession>A0A1M5IT75</accession>
<dbReference type="STRING" id="870908.SAMN04488044_0439"/>
<evidence type="ECO:0000256" key="3">
    <source>
        <dbReference type="ARBA" id="ARBA00022692"/>
    </source>
</evidence>
<feature type="transmembrane region" description="Helical" evidence="6">
    <location>
        <begin position="112"/>
        <end position="135"/>
    </location>
</feature>
<keyword evidence="2" id="KW-1003">Cell membrane</keyword>
<proteinExistence type="predicted"/>
<reference evidence="8" key="1">
    <citation type="submission" date="2016-11" db="EMBL/GenBank/DDBJ databases">
        <authorList>
            <person name="Varghese N."/>
            <person name="Submissions S."/>
        </authorList>
    </citation>
    <scope>NUCLEOTIDE SEQUENCE [LARGE SCALE GENOMIC DNA]</scope>
    <source>
        <strain evidence="8">DSM 28223</strain>
    </source>
</reference>
<feature type="transmembrane region" description="Helical" evidence="6">
    <location>
        <begin position="293"/>
        <end position="312"/>
    </location>
</feature>
<dbReference type="PANTHER" id="PTHR33529">
    <property type="entry name" value="SLR0882 PROTEIN-RELATED"/>
    <property type="match status" value="1"/>
</dbReference>
<evidence type="ECO:0000256" key="2">
    <source>
        <dbReference type="ARBA" id="ARBA00022475"/>
    </source>
</evidence>
<name>A0A1M5IT75_9RHOB</name>
<dbReference type="PANTHER" id="PTHR33529:SF6">
    <property type="entry name" value="YJGP_YJGQ FAMILY PERMEASE"/>
    <property type="match status" value="1"/>
</dbReference>
<dbReference type="GO" id="GO:0043190">
    <property type="term" value="C:ATP-binding cassette (ABC) transporter complex"/>
    <property type="evidence" value="ECO:0007669"/>
    <property type="project" value="InterPro"/>
</dbReference>
<evidence type="ECO:0000256" key="6">
    <source>
        <dbReference type="SAM" id="Phobius"/>
    </source>
</evidence>
<feature type="transmembrane region" description="Helical" evidence="6">
    <location>
        <begin position="21"/>
        <end position="42"/>
    </location>
</feature>
<organism evidence="7 8">
    <name type="scientific">Cognatishimia maritima</name>
    <dbReference type="NCBI Taxonomy" id="870908"/>
    <lineage>
        <taxon>Bacteria</taxon>
        <taxon>Pseudomonadati</taxon>
        <taxon>Pseudomonadota</taxon>
        <taxon>Alphaproteobacteria</taxon>
        <taxon>Rhodobacterales</taxon>
        <taxon>Paracoccaceae</taxon>
        <taxon>Cognatishimia</taxon>
    </lineage>
</organism>
<dbReference type="EMBL" id="FQWM01000001">
    <property type="protein sequence ID" value="SHG31524.1"/>
    <property type="molecule type" value="Genomic_DNA"/>
</dbReference>
<dbReference type="NCBIfam" id="TIGR04407">
    <property type="entry name" value="LptF_YjgP"/>
    <property type="match status" value="1"/>
</dbReference>
<dbReference type="InterPro" id="IPR005495">
    <property type="entry name" value="LptG/LptF_permease"/>
</dbReference>
<dbReference type="Pfam" id="PF03739">
    <property type="entry name" value="LptF_LptG"/>
    <property type="match status" value="1"/>
</dbReference>
<gene>
    <name evidence="7" type="ORF">SAMN04488044_0439</name>
</gene>
<dbReference type="InterPro" id="IPR030922">
    <property type="entry name" value="LptF"/>
</dbReference>
<protein>
    <submittedName>
        <fullName evidence="7">Lipopolysaccharide export system permease protein</fullName>
    </submittedName>
</protein>
<feature type="transmembrane region" description="Helical" evidence="6">
    <location>
        <begin position="62"/>
        <end position="91"/>
    </location>
</feature>
<feature type="transmembrane region" description="Helical" evidence="6">
    <location>
        <begin position="324"/>
        <end position="342"/>
    </location>
</feature>
<keyword evidence="8" id="KW-1185">Reference proteome</keyword>
<sequence length="385" mass="42228">MSGGTIHLPGGQEVSRFDRYMLSQLMMLFGFFALVLVSVYWVNRAVILFDRLIADGQPISTFVEFTILSLPAVIKLILPIASFAAATYVTNRLSSESELVVMQSTGFSPWRLARPVAIFGLVVGAMMAALSLLLVPLSQTELNQRERQIAETATARLLTEGTFMQPAKGVVFYIREIDGKGILKDVFLSDQSKPDTTVTYTADEAFLIKDEAGPKLIMIDGLAQVVTRNDNRLFTTNFADFTYDISSLLAATSSTKKSLERTPTLELLRAPKEIAATLGLPDGWVAAELHGRIVQIFMCGIAALVGFATLLMGGFSRFGVWQNIVYAFALLIVLEGVRSALVDPVRKDAELWPAMYLAPALGGLLVILILFSKTRSFSRRRVSTP</sequence>
<evidence type="ECO:0000313" key="8">
    <source>
        <dbReference type="Proteomes" id="UP000184211"/>
    </source>
</evidence>
<evidence type="ECO:0000256" key="1">
    <source>
        <dbReference type="ARBA" id="ARBA00004651"/>
    </source>
</evidence>
<dbReference type="AlphaFoldDB" id="A0A1M5IT75"/>
<dbReference type="Proteomes" id="UP000184211">
    <property type="component" value="Unassembled WGS sequence"/>
</dbReference>
<keyword evidence="3 6" id="KW-0812">Transmembrane</keyword>
<comment type="subcellular location">
    <subcellularLocation>
        <location evidence="1">Cell membrane</location>
        <topology evidence="1">Multi-pass membrane protein</topology>
    </subcellularLocation>
</comment>
<dbReference type="GO" id="GO:0015920">
    <property type="term" value="P:lipopolysaccharide transport"/>
    <property type="evidence" value="ECO:0007669"/>
    <property type="project" value="TreeGrafter"/>
</dbReference>
<evidence type="ECO:0000256" key="5">
    <source>
        <dbReference type="ARBA" id="ARBA00023136"/>
    </source>
</evidence>
<evidence type="ECO:0000256" key="4">
    <source>
        <dbReference type="ARBA" id="ARBA00022989"/>
    </source>
</evidence>
<keyword evidence="4 6" id="KW-1133">Transmembrane helix</keyword>
<keyword evidence="5 6" id="KW-0472">Membrane</keyword>
<feature type="transmembrane region" description="Helical" evidence="6">
    <location>
        <begin position="354"/>
        <end position="371"/>
    </location>
</feature>